<name>A0AAQ1MF65_9FIRM</name>
<evidence type="ECO:0000313" key="1">
    <source>
        <dbReference type="EMBL" id="SHG51110.1"/>
    </source>
</evidence>
<dbReference type="RefSeq" id="WP_021660791.1">
    <property type="nucleotide sequence ID" value="NZ_FQVY01000004.1"/>
</dbReference>
<dbReference type="EMBL" id="FQVY01000004">
    <property type="protein sequence ID" value="SHG51110.1"/>
    <property type="molecule type" value="Genomic_DNA"/>
</dbReference>
<dbReference type="AlphaFoldDB" id="A0AAQ1MF65"/>
<gene>
    <name evidence="1" type="ORF">SAMN05444424_2611</name>
</gene>
<sequence>MRIIRGRTFYKEPWYGTYRAMMDRCYREKAKNYPYYGGRGIKVCEEWHNIEAFERWALSSGYEKGLTLDREDVNGDYCPENCRWKTKKEQANNRRNTIVIEGRSVSEWADILGINRSTITTRYYRGLPIEKVLSTEDMRCHG</sequence>
<evidence type="ECO:0000313" key="2">
    <source>
        <dbReference type="Proteomes" id="UP000184089"/>
    </source>
</evidence>
<protein>
    <submittedName>
        <fullName evidence="1">Uncharacterized protein</fullName>
    </submittedName>
</protein>
<reference evidence="2" key="1">
    <citation type="submission" date="2016-11" db="EMBL/GenBank/DDBJ databases">
        <authorList>
            <person name="Jaros S."/>
            <person name="Januszkiewicz K."/>
            <person name="Wedrychowicz H."/>
        </authorList>
    </citation>
    <scope>NUCLEOTIDE SEQUENCE [LARGE SCALE GENOMIC DNA]</scope>
    <source>
        <strain evidence="2">DSM 4029</strain>
    </source>
</reference>
<dbReference type="Proteomes" id="UP000184089">
    <property type="component" value="Unassembled WGS sequence"/>
</dbReference>
<accession>A0AAQ1MF65</accession>
<proteinExistence type="predicted"/>
<organism evidence="1 2">
    <name type="scientific">Bittarella massiliensis</name>
    <name type="common">ex Durand et al. 2017</name>
    <dbReference type="NCBI Taxonomy" id="1720313"/>
    <lineage>
        <taxon>Bacteria</taxon>
        <taxon>Bacillati</taxon>
        <taxon>Bacillota</taxon>
        <taxon>Clostridia</taxon>
        <taxon>Eubacteriales</taxon>
        <taxon>Oscillospiraceae</taxon>
        <taxon>Bittarella (ex Durand et al. 2017)</taxon>
    </lineage>
</organism>
<comment type="caution">
    <text evidence="1">The sequence shown here is derived from an EMBL/GenBank/DDBJ whole genome shotgun (WGS) entry which is preliminary data.</text>
</comment>